<feature type="compositionally biased region" description="Low complexity" evidence="1">
    <location>
        <begin position="1"/>
        <end position="25"/>
    </location>
</feature>
<dbReference type="Proteomes" id="UP000054270">
    <property type="component" value="Unassembled WGS sequence"/>
</dbReference>
<dbReference type="OrthoDB" id="2953592at2759"/>
<evidence type="ECO:0000256" key="1">
    <source>
        <dbReference type="SAM" id="MobiDB-lite"/>
    </source>
</evidence>
<evidence type="ECO:0000313" key="2">
    <source>
        <dbReference type="EMBL" id="KJA23570.1"/>
    </source>
</evidence>
<gene>
    <name evidence="2" type="ORF">HYPSUDRAFT_39761</name>
</gene>
<feature type="region of interest" description="Disordered" evidence="1">
    <location>
        <begin position="1"/>
        <end position="28"/>
    </location>
</feature>
<name>A0A0D2PVJ7_HYPSF</name>
<dbReference type="OMA" id="SRDICDH"/>
<protein>
    <submittedName>
        <fullName evidence="2">Uncharacterized protein</fullName>
    </submittedName>
</protein>
<keyword evidence="3" id="KW-1185">Reference proteome</keyword>
<dbReference type="AlphaFoldDB" id="A0A0D2PVJ7"/>
<sequence length="469" mass="51953">MSGQRSQSSNGNSSLPPGNSPGAGSIDSTGILNQLKEKGVKDRFPAASLVAALLQQIGINFTLAPRHVHTVAQVLGRSNKVYEAIVDSMGKFDAATSDALDDCWDLLERYTTAIPVLERILLDLPLFAVSLDSKHAQLPPASSTQEAISYLYAWSAERYQLTDALAALKSEALQNLSPETAKTLLAQYITHRITDDNLMLKALHSFIVKNELVDEDIIKEGTSDKTLLADVKKLTTDICRELAQKPPSEDMSGLAVTVLMMTYTPFAVISKPTTTVEWKTYLKGGKVWLAIKDLLTKVKAHIASLGQISEDDIATVEKILLNLGEITINTAKEMLALIKLAAFIPRPYSGRTAALVKTIYSVDQISRQDKHKAFTEHRYKLKMIMEKSHQELTLVKEAPYDFQTFSLDSSDYQSRRDSIRRMFSGMEALFTVFEISAEWSRHNNAFTKSADIDEKHIKDGKKVLLGKAS</sequence>
<evidence type="ECO:0000313" key="3">
    <source>
        <dbReference type="Proteomes" id="UP000054270"/>
    </source>
</evidence>
<reference evidence="3" key="1">
    <citation type="submission" date="2014-04" db="EMBL/GenBank/DDBJ databases">
        <title>Evolutionary Origins and Diversification of the Mycorrhizal Mutualists.</title>
        <authorList>
            <consortium name="DOE Joint Genome Institute"/>
            <consortium name="Mycorrhizal Genomics Consortium"/>
            <person name="Kohler A."/>
            <person name="Kuo A."/>
            <person name="Nagy L.G."/>
            <person name="Floudas D."/>
            <person name="Copeland A."/>
            <person name="Barry K.W."/>
            <person name="Cichocki N."/>
            <person name="Veneault-Fourrey C."/>
            <person name="LaButti K."/>
            <person name="Lindquist E.A."/>
            <person name="Lipzen A."/>
            <person name="Lundell T."/>
            <person name="Morin E."/>
            <person name="Murat C."/>
            <person name="Riley R."/>
            <person name="Ohm R."/>
            <person name="Sun H."/>
            <person name="Tunlid A."/>
            <person name="Henrissat B."/>
            <person name="Grigoriev I.V."/>
            <person name="Hibbett D.S."/>
            <person name="Martin F."/>
        </authorList>
    </citation>
    <scope>NUCLEOTIDE SEQUENCE [LARGE SCALE GENOMIC DNA]</scope>
    <source>
        <strain evidence="3">FD-334 SS-4</strain>
    </source>
</reference>
<organism evidence="2 3">
    <name type="scientific">Hypholoma sublateritium (strain FD-334 SS-4)</name>
    <dbReference type="NCBI Taxonomy" id="945553"/>
    <lineage>
        <taxon>Eukaryota</taxon>
        <taxon>Fungi</taxon>
        <taxon>Dikarya</taxon>
        <taxon>Basidiomycota</taxon>
        <taxon>Agaricomycotina</taxon>
        <taxon>Agaricomycetes</taxon>
        <taxon>Agaricomycetidae</taxon>
        <taxon>Agaricales</taxon>
        <taxon>Agaricineae</taxon>
        <taxon>Strophariaceae</taxon>
        <taxon>Hypholoma</taxon>
    </lineage>
</organism>
<accession>A0A0D2PVJ7</accession>
<dbReference type="EMBL" id="KN817542">
    <property type="protein sequence ID" value="KJA23570.1"/>
    <property type="molecule type" value="Genomic_DNA"/>
</dbReference>
<proteinExistence type="predicted"/>